<comment type="caution">
    <text evidence="1">The sequence shown here is derived from an EMBL/GenBank/DDBJ whole genome shotgun (WGS) entry which is preliminary data.</text>
</comment>
<dbReference type="AlphaFoldDB" id="A0A3L8NY91"/>
<reference evidence="1 2" key="1">
    <citation type="submission" date="2018-10" db="EMBL/GenBank/DDBJ databases">
        <title>Marmoricola sp. 4Q3S-7 whole genome shotgun sequence.</title>
        <authorList>
            <person name="Li F."/>
        </authorList>
    </citation>
    <scope>NUCLEOTIDE SEQUENCE [LARGE SCALE GENOMIC DNA]</scope>
    <source>
        <strain evidence="1 2">4Q3S-7</strain>
    </source>
</reference>
<dbReference type="OrthoDB" id="5186007at2"/>
<evidence type="ECO:0008006" key="3">
    <source>
        <dbReference type="Google" id="ProtNLM"/>
    </source>
</evidence>
<organism evidence="1 2">
    <name type="scientific">Nocardioides mangrovicus</name>
    <dbReference type="NCBI Taxonomy" id="2478913"/>
    <lineage>
        <taxon>Bacteria</taxon>
        <taxon>Bacillati</taxon>
        <taxon>Actinomycetota</taxon>
        <taxon>Actinomycetes</taxon>
        <taxon>Propionibacteriales</taxon>
        <taxon>Nocardioidaceae</taxon>
        <taxon>Nocardioides</taxon>
    </lineage>
</organism>
<dbReference type="Gene3D" id="3.90.550.10">
    <property type="entry name" value="Spore Coat Polysaccharide Biosynthesis Protein SpsA, Chain A"/>
    <property type="match status" value="1"/>
</dbReference>
<keyword evidence="2" id="KW-1185">Reference proteome</keyword>
<dbReference type="EMBL" id="RDBE01000010">
    <property type="protein sequence ID" value="RLV47597.1"/>
    <property type="molecule type" value="Genomic_DNA"/>
</dbReference>
<dbReference type="RefSeq" id="WP_121807103.1">
    <property type="nucleotide sequence ID" value="NZ_RDBE01000010.1"/>
</dbReference>
<name>A0A3L8NY91_9ACTN</name>
<gene>
    <name evidence="1" type="ORF">D9V37_15650</name>
</gene>
<dbReference type="Proteomes" id="UP000281708">
    <property type="component" value="Unassembled WGS sequence"/>
</dbReference>
<proteinExistence type="predicted"/>
<sequence>MDEPTPLGIVPTTDRGSLPFALLHGEPLVVWASSALEDAGVDLVDFDVDWERLRDSGRPLVVHDPLCPATPAGFLAEAIRAAVAGEVVVAGVQPVADTLKRLEGDLIAGTADRDAFVRVVSPLVLPARVLAGAASPLDLADLPALVGRLRLEHRVELLAAPAAAARVADLASLRVLESGFEPFSR</sequence>
<protein>
    <recommendedName>
        <fullName evidence="3">2-C-methyl-D-erythritol 4-phosphate cytidylyltransferase</fullName>
    </recommendedName>
</protein>
<dbReference type="InterPro" id="IPR029044">
    <property type="entry name" value="Nucleotide-diphossugar_trans"/>
</dbReference>
<evidence type="ECO:0000313" key="1">
    <source>
        <dbReference type="EMBL" id="RLV47597.1"/>
    </source>
</evidence>
<evidence type="ECO:0000313" key="2">
    <source>
        <dbReference type="Proteomes" id="UP000281708"/>
    </source>
</evidence>
<accession>A0A3L8NY91</accession>